<dbReference type="Proteomes" id="UP000005220">
    <property type="component" value="Chromosome 2"/>
</dbReference>
<dbReference type="GO" id="GO:0034198">
    <property type="term" value="P:cellular response to amino acid starvation"/>
    <property type="evidence" value="ECO:0007669"/>
    <property type="project" value="EnsemblFungi"/>
</dbReference>
<dbReference type="OrthoDB" id="277175at2759"/>
<dbReference type="HOGENOM" id="CLU_084528_0_0_1"/>
<dbReference type="EMBL" id="HE650822">
    <property type="protein sequence ID" value="CCF56875.1"/>
    <property type="molecule type" value="Genomic_DNA"/>
</dbReference>
<dbReference type="GO" id="GO:0031333">
    <property type="term" value="P:negative regulation of protein-containing complex assembly"/>
    <property type="evidence" value="ECO:0007669"/>
    <property type="project" value="EnsemblFungi"/>
</dbReference>
<dbReference type="SMART" id="SM00591">
    <property type="entry name" value="RWD"/>
    <property type="match status" value="1"/>
</dbReference>
<keyword evidence="3" id="KW-1185">Reference proteome</keyword>
<name>H2AR75_KAZAF</name>
<dbReference type="InterPro" id="IPR016135">
    <property type="entry name" value="UBQ-conjugating_enzyme/RWD"/>
</dbReference>
<accession>H2AR75</accession>
<dbReference type="Gene3D" id="3.10.110.10">
    <property type="entry name" value="Ubiquitin Conjugating Enzyme"/>
    <property type="match status" value="1"/>
</dbReference>
<dbReference type="RefSeq" id="XP_003956010.1">
    <property type="nucleotide sequence ID" value="XM_003955961.1"/>
</dbReference>
<dbReference type="GeneID" id="13884757"/>
<proteinExistence type="predicted"/>
<reference evidence="2 3" key="1">
    <citation type="journal article" date="2011" name="Proc. Natl. Acad. Sci. U.S.A.">
        <title>Evolutionary erosion of yeast sex chromosomes by mating-type switching accidents.</title>
        <authorList>
            <person name="Gordon J.L."/>
            <person name="Armisen D."/>
            <person name="Proux-Wera E."/>
            <person name="Oheigeartaigh S.S."/>
            <person name="Byrne K.P."/>
            <person name="Wolfe K.H."/>
        </authorList>
    </citation>
    <scope>NUCLEOTIDE SEQUENCE [LARGE SCALE GENOMIC DNA]</scope>
    <source>
        <strain evidence="3">ATCC 22294 / BCRC 22015 / CBS 2517 / CECT 1963 / NBRC 1671 / NRRL Y-8276</strain>
    </source>
</reference>
<protein>
    <recommendedName>
        <fullName evidence="1">RWD domain-containing protein</fullName>
    </recommendedName>
</protein>
<gene>
    <name evidence="2" type="primary">KAFR0B05790</name>
    <name evidence="2" type="ORF">KAFR_0B05790</name>
</gene>
<organism evidence="2 3">
    <name type="scientific">Kazachstania africana (strain ATCC 22294 / BCRC 22015 / CBS 2517 / CECT 1963 / NBRC 1671 / NRRL Y-8276)</name>
    <name type="common">Yeast</name>
    <name type="synonym">Kluyveromyces africanus</name>
    <dbReference type="NCBI Taxonomy" id="1071382"/>
    <lineage>
        <taxon>Eukaryota</taxon>
        <taxon>Fungi</taxon>
        <taxon>Dikarya</taxon>
        <taxon>Ascomycota</taxon>
        <taxon>Saccharomycotina</taxon>
        <taxon>Saccharomycetes</taxon>
        <taxon>Saccharomycetales</taxon>
        <taxon>Saccharomycetaceae</taxon>
        <taxon>Kazachstania</taxon>
    </lineage>
</organism>
<evidence type="ECO:0000313" key="3">
    <source>
        <dbReference type="Proteomes" id="UP000005220"/>
    </source>
</evidence>
<dbReference type="CDD" id="cd23824">
    <property type="entry name" value="RWD_ScGIR2-like"/>
    <property type="match status" value="1"/>
</dbReference>
<dbReference type="FunCoup" id="H2AR75">
    <property type="interactions" value="840"/>
</dbReference>
<feature type="domain" description="RWD" evidence="1">
    <location>
        <begin position="9"/>
        <end position="158"/>
    </location>
</feature>
<dbReference type="GO" id="GO:0004860">
    <property type="term" value="F:protein kinase inhibitor activity"/>
    <property type="evidence" value="ECO:0007669"/>
    <property type="project" value="EnsemblFungi"/>
</dbReference>
<dbReference type="InterPro" id="IPR006575">
    <property type="entry name" value="RWD_dom"/>
</dbReference>
<dbReference type="PANTHER" id="PTHR12292">
    <property type="entry name" value="RWD DOMAIN-CONTAINING PROTEIN"/>
    <property type="match status" value="1"/>
</dbReference>
<dbReference type="SUPFAM" id="SSF54495">
    <property type="entry name" value="UBC-like"/>
    <property type="match status" value="1"/>
</dbReference>
<dbReference type="KEGG" id="kaf:KAFR_0B05790"/>
<dbReference type="GO" id="GO:0002181">
    <property type="term" value="P:cytoplasmic translation"/>
    <property type="evidence" value="ECO:0007669"/>
    <property type="project" value="EnsemblFungi"/>
</dbReference>
<sequence>MDYKEEQTQEIEVLESIYPDELEILNANYPNIQFKIDLNLELNEISPSLTKQHSLEITFTLPETYPDEPPLISIDSFEESLVDESSDEEDEDDDGIEFDDHGNKILKNNVNLPDAISFNEYIPDLETKLLNAIDEDMLLGMQMCFTVISNAKEFSETWFSERLQHLEKLHELEVERREKEEQAKFNGTKVTKESYLKWRENFRIELKLDVRDEARRLKAHNGKLTGKQMFEQGVDGTLEENDTEIIDDEADLDQITTDLKETAI</sequence>
<dbReference type="AlphaFoldDB" id="H2AR75"/>
<dbReference type="STRING" id="1071382.H2AR75"/>
<evidence type="ECO:0000259" key="1">
    <source>
        <dbReference type="PROSITE" id="PS50908"/>
    </source>
</evidence>
<dbReference type="eggNOG" id="KOG4018">
    <property type="taxonomic scope" value="Eukaryota"/>
</dbReference>
<evidence type="ECO:0000313" key="2">
    <source>
        <dbReference type="EMBL" id="CCF56875.1"/>
    </source>
</evidence>
<dbReference type="PROSITE" id="PS50908">
    <property type="entry name" value="RWD"/>
    <property type="match status" value="1"/>
</dbReference>
<dbReference type="InterPro" id="IPR040213">
    <property type="entry name" value="GIR2-like"/>
</dbReference>
<dbReference type="InParanoid" id="H2AR75"/>
<dbReference type="Pfam" id="PF05773">
    <property type="entry name" value="RWD"/>
    <property type="match status" value="1"/>
</dbReference>
<dbReference type="GO" id="GO:1903833">
    <property type="term" value="P:positive regulation of cellular response to amino acid starvation"/>
    <property type="evidence" value="ECO:0007669"/>
    <property type="project" value="EnsemblFungi"/>
</dbReference>